<keyword evidence="15" id="KW-1185">Reference proteome</keyword>
<dbReference type="PANTHER" id="PTHR46925:SF2">
    <property type="entry name" value="G-PROTEIN COUPLED RECEPTOR TKR-1-RELATED"/>
    <property type="match status" value="1"/>
</dbReference>
<feature type="transmembrane region" description="Helical" evidence="10">
    <location>
        <begin position="162"/>
        <end position="182"/>
    </location>
</feature>
<feature type="compositionally biased region" description="Low complexity" evidence="9">
    <location>
        <begin position="378"/>
        <end position="387"/>
    </location>
</feature>
<evidence type="ECO:0000256" key="8">
    <source>
        <dbReference type="ARBA" id="ARBA00023224"/>
    </source>
</evidence>
<dbReference type="PROSITE" id="PS50262">
    <property type="entry name" value="G_PROTEIN_RECEP_F1_2"/>
    <property type="match status" value="1"/>
</dbReference>
<evidence type="ECO:0000259" key="11">
    <source>
        <dbReference type="PROSITE" id="PS50262"/>
    </source>
</evidence>
<organism evidence="14 16">
    <name type="scientific">Bursaphelenchus xylophilus</name>
    <name type="common">Pinewood nematode worm</name>
    <name type="synonym">Aphelenchoides xylophilus</name>
    <dbReference type="NCBI Taxonomy" id="6326"/>
    <lineage>
        <taxon>Eukaryota</taxon>
        <taxon>Metazoa</taxon>
        <taxon>Ecdysozoa</taxon>
        <taxon>Nematoda</taxon>
        <taxon>Chromadorea</taxon>
        <taxon>Rhabditida</taxon>
        <taxon>Tylenchina</taxon>
        <taxon>Tylenchomorpha</taxon>
        <taxon>Aphelenchoidea</taxon>
        <taxon>Aphelenchoididae</taxon>
        <taxon>Bursaphelenchus</taxon>
    </lineage>
</organism>
<dbReference type="SUPFAM" id="SSF81321">
    <property type="entry name" value="Family A G protein-coupled receptor-like"/>
    <property type="match status" value="1"/>
</dbReference>
<dbReference type="OrthoDB" id="5981855at2759"/>
<keyword evidence="2" id="KW-1003">Cell membrane</keyword>
<feature type="domain" description="G-protein coupled receptors family 1 profile" evidence="11">
    <location>
        <begin position="64"/>
        <end position="325"/>
    </location>
</feature>
<keyword evidence="6 10" id="KW-0472">Membrane</keyword>
<dbReference type="Pfam" id="PF00001">
    <property type="entry name" value="7tm_1"/>
    <property type="match status" value="1"/>
</dbReference>
<sequence length="397" mass="46155">MTNTLAELLVTYSNQSTEIADYVCTNIGGLKDLYCGEFPIKHSRSVEWFVWISFSSLISVALIGNASVMWIIINNKAMHYSFNYFLFNMAVADFLMALLNTGTTWTFNFYYDWWYGSFCHFNNFFGVAPTCISVFTMMIVSHDRCTAIVDPLGKFAMSRRRTLSLIVAIWLAAALVSLPNVLASRVETRYYYSKMSKSLTTTYLCKNEYDYKFVYDDALFVVQYAIPLLVLTYTFARILFALRRNNFPSSSRISQPRNLERDKRKIVKMLALVVIIFMVCWLPYQLYHMFPEFFMGKDDTNFGTYRYLFFYWLAMSACMYNPIIYCVFSARFRVGFVYLFRWLPFIDFDASSDQYPPSEFSRTKAQSIRVHNKTSNCSAASPLTKSSTPPPTFFTDP</sequence>
<dbReference type="Proteomes" id="UP000659654">
    <property type="component" value="Unassembled WGS sequence"/>
</dbReference>
<evidence type="ECO:0000256" key="9">
    <source>
        <dbReference type="SAM" id="MobiDB-lite"/>
    </source>
</evidence>
<dbReference type="SMR" id="A0A1I7STW4"/>
<dbReference type="InterPro" id="IPR001681">
    <property type="entry name" value="Neurokn_rcpt"/>
</dbReference>
<feature type="transmembrane region" description="Helical" evidence="10">
    <location>
        <begin position="123"/>
        <end position="141"/>
    </location>
</feature>
<dbReference type="Proteomes" id="UP000582659">
    <property type="component" value="Unassembled WGS sequence"/>
</dbReference>
<evidence type="ECO:0000256" key="2">
    <source>
        <dbReference type="ARBA" id="ARBA00022475"/>
    </source>
</evidence>
<dbReference type="PANTHER" id="PTHR46925">
    <property type="entry name" value="G-PROTEIN COUPLED RECEPTOR TKR-1-RELATED"/>
    <property type="match status" value="1"/>
</dbReference>
<dbReference type="EMBL" id="CAJFDI010000003">
    <property type="protein sequence ID" value="CAD5221158.1"/>
    <property type="molecule type" value="Genomic_DNA"/>
</dbReference>
<dbReference type="PRINTS" id="PR00237">
    <property type="entry name" value="GPCRRHODOPSN"/>
</dbReference>
<name>A0A1I7STW4_BURXY</name>
<dbReference type="Proteomes" id="UP000095284">
    <property type="component" value="Unplaced"/>
</dbReference>
<comment type="subcellular location">
    <subcellularLocation>
        <location evidence="1">Cell membrane</location>
        <topology evidence="1">Multi-pass membrane protein</topology>
    </subcellularLocation>
</comment>
<keyword evidence="5" id="KW-0297">G-protein coupled receptor</keyword>
<gene>
    <name evidence="12" type="ORF">BXYJ_LOCUS6538</name>
</gene>
<evidence type="ECO:0000256" key="5">
    <source>
        <dbReference type="ARBA" id="ARBA00023040"/>
    </source>
</evidence>
<keyword evidence="8" id="KW-0807">Transducer</keyword>
<evidence type="ECO:0000313" key="14">
    <source>
        <dbReference type="Proteomes" id="UP000095284"/>
    </source>
</evidence>
<keyword evidence="4 10" id="KW-1133">Transmembrane helix</keyword>
<protein>
    <submittedName>
        <fullName evidence="12">(pine wood nematode) hypothetical protein</fullName>
    </submittedName>
    <submittedName>
        <fullName evidence="16">G_PROTEIN_RECEP_F1_2 domain-containing protein</fullName>
    </submittedName>
</protein>
<feature type="transmembrane region" description="Helical" evidence="10">
    <location>
        <begin position="221"/>
        <end position="242"/>
    </location>
</feature>
<evidence type="ECO:0000256" key="3">
    <source>
        <dbReference type="ARBA" id="ARBA00022692"/>
    </source>
</evidence>
<evidence type="ECO:0000256" key="6">
    <source>
        <dbReference type="ARBA" id="ARBA00023136"/>
    </source>
</evidence>
<dbReference type="Gene3D" id="1.20.1070.10">
    <property type="entry name" value="Rhodopsin 7-helix transmembrane proteins"/>
    <property type="match status" value="1"/>
</dbReference>
<feature type="transmembrane region" description="Helical" evidence="10">
    <location>
        <begin position="307"/>
        <end position="328"/>
    </location>
</feature>
<evidence type="ECO:0000313" key="13">
    <source>
        <dbReference type="EMBL" id="CAG9107881.1"/>
    </source>
</evidence>
<evidence type="ECO:0000256" key="4">
    <source>
        <dbReference type="ARBA" id="ARBA00022989"/>
    </source>
</evidence>
<feature type="transmembrane region" description="Helical" evidence="10">
    <location>
        <begin position="48"/>
        <end position="73"/>
    </location>
</feature>
<feature type="region of interest" description="Disordered" evidence="9">
    <location>
        <begin position="361"/>
        <end position="397"/>
    </location>
</feature>
<dbReference type="InterPro" id="IPR000276">
    <property type="entry name" value="GPCR_Rhodpsn"/>
</dbReference>
<feature type="compositionally biased region" description="Pro residues" evidence="9">
    <location>
        <begin position="388"/>
        <end position="397"/>
    </location>
</feature>
<evidence type="ECO:0000313" key="15">
    <source>
        <dbReference type="Proteomes" id="UP000659654"/>
    </source>
</evidence>
<dbReference type="WBParaSite" id="BXY_1648400.1">
    <property type="protein sequence ID" value="BXY_1648400.1"/>
    <property type="gene ID" value="BXY_1648400"/>
</dbReference>
<dbReference type="GO" id="GO:0004995">
    <property type="term" value="F:tachykinin receptor activity"/>
    <property type="evidence" value="ECO:0007669"/>
    <property type="project" value="InterPro"/>
</dbReference>
<evidence type="ECO:0000313" key="16">
    <source>
        <dbReference type="WBParaSite" id="BXY_1648400.1"/>
    </source>
</evidence>
<keyword evidence="7" id="KW-0675">Receptor</keyword>
<dbReference type="AlphaFoldDB" id="A0A1I7STW4"/>
<feature type="transmembrane region" description="Helical" evidence="10">
    <location>
        <begin position="85"/>
        <end position="111"/>
    </location>
</feature>
<dbReference type="InterPro" id="IPR017452">
    <property type="entry name" value="GPCR_Rhodpsn_7TM"/>
</dbReference>
<evidence type="ECO:0000256" key="1">
    <source>
        <dbReference type="ARBA" id="ARBA00004651"/>
    </source>
</evidence>
<evidence type="ECO:0000313" key="12">
    <source>
        <dbReference type="EMBL" id="CAD5221158.1"/>
    </source>
</evidence>
<evidence type="ECO:0000256" key="7">
    <source>
        <dbReference type="ARBA" id="ARBA00023170"/>
    </source>
</evidence>
<feature type="transmembrane region" description="Helical" evidence="10">
    <location>
        <begin position="266"/>
        <end position="287"/>
    </location>
</feature>
<dbReference type="eggNOG" id="KOG4219">
    <property type="taxonomic scope" value="Eukaryota"/>
</dbReference>
<reference evidence="13" key="2">
    <citation type="submission" date="2020-08" db="EMBL/GenBank/DDBJ databases">
        <authorList>
            <person name="Kikuchi T."/>
        </authorList>
    </citation>
    <scope>NUCLEOTIDE SEQUENCE</scope>
    <source>
        <strain evidence="12">Ka4C1</strain>
    </source>
</reference>
<keyword evidence="3 10" id="KW-0812">Transmembrane</keyword>
<proteinExistence type="predicted"/>
<dbReference type="EMBL" id="CAJFCV020000003">
    <property type="protein sequence ID" value="CAG9107881.1"/>
    <property type="molecule type" value="Genomic_DNA"/>
</dbReference>
<accession>A0A1I7STW4</accession>
<reference evidence="16" key="1">
    <citation type="submission" date="2016-11" db="UniProtKB">
        <authorList>
            <consortium name="WormBaseParasite"/>
        </authorList>
    </citation>
    <scope>IDENTIFICATION</scope>
</reference>
<evidence type="ECO:0000256" key="10">
    <source>
        <dbReference type="SAM" id="Phobius"/>
    </source>
</evidence>
<dbReference type="GO" id="GO:0005886">
    <property type="term" value="C:plasma membrane"/>
    <property type="evidence" value="ECO:0007669"/>
    <property type="project" value="UniProtKB-SubCell"/>
</dbReference>